<dbReference type="EMBL" id="JAGFBR010000003">
    <property type="protein sequence ID" value="KAH0468616.1"/>
    <property type="molecule type" value="Genomic_DNA"/>
</dbReference>
<feature type="region of interest" description="Disordered" evidence="1">
    <location>
        <begin position="1"/>
        <end position="62"/>
    </location>
</feature>
<keyword evidence="3" id="KW-1185">Reference proteome</keyword>
<protein>
    <submittedName>
        <fullName evidence="2">Uncharacterized protein</fullName>
    </submittedName>
</protein>
<organism evidence="2 3">
    <name type="scientific">Dendrobium chrysotoxum</name>
    <name type="common">Orchid</name>
    <dbReference type="NCBI Taxonomy" id="161865"/>
    <lineage>
        <taxon>Eukaryota</taxon>
        <taxon>Viridiplantae</taxon>
        <taxon>Streptophyta</taxon>
        <taxon>Embryophyta</taxon>
        <taxon>Tracheophyta</taxon>
        <taxon>Spermatophyta</taxon>
        <taxon>Magnoliopsida</taxon>
        <taxon>Liliopsida</taxon>
        <taxon>Asparagales</taxon>
        <taxon>Orchidaceae</taxon>
        <taxon>Epidendroideae</taxon>
        <taxon>Malaxideae</taxon>
        <taxon>Dendrobiinae</taxon>
        <taxon>Dendrobium</taxon>
    </lineage>
</organism>
<accession>A0AAV7HHU4</accession>
<dbReference type="AlphaFoldDB" id="A0AAV7HHU4"/>
<sequence>MQLSLSPLDAYLSTTPTGGQTGGGSPILKSFRTMHGPPTPASALESDVGRPGSGPGGSAVPGEWRCMMLGQC</sequence>
<proteinExistence type="predicted"/>
<gene>
    <name evidence="2" type="ORF">IEQ34_001848</name>
</gene>
<evidence type="ECO:0000256" key="1">
    <source>
        <dbReference type="SAM" id="MobiDB-lite"/>
    </source>
</evidence>
<reference evidence="2 3" key="1">
    <citation type="journal article" date="2021" name="Hortic Res">
        <title>Chromosome-scale assembly of the Dendrobium chrysotoxum genome enhances the understanding of orchid evolution.</title>
        <authorList>
            <person name="Zhang Y."/>
            <person name="Zhang G.Q."/>
            <person name="Zhang D."/>
            <person name="Liu X.D."/>
            <person name="Xu X.Y."/>
            <person name="Sun W.H."/>
            <person name="Yu X."/>
            <person name="Zhu X."/>
            <person name="Wang Z.W."/>
            <person name="Zhao X."/>
            <person name="Zhong W.Y."/>
            <person name="Chen H."/>
            <person name="Yin W.L."/>
            <person name="Huang T."/>
            <person name="Niu S.C."/>
            <person name="Liu Z.J."/>
        </authorList>
    </citation>
    <scope>NUCLEOTIDE SEQUENCE [LARGE SCALE GENOMIC DNA]</scope>
    <source>
        <strain evidence="2">Lindl</strain>
    </source>
</reference>
<evidence type="ECO:0000313" key="3">
    <source>
        <dbReference type="Proteomes" id="UP000775213"/>
    </source>
</evidence>
<dbReference type="Proteomes" id="UP000775213">
    <property type="component" value="Unassembled WGS sequence"/>
</dbReference>
<comment type="caution">
    <text evidence="2">The sequence shown here is derived from an EMBL/GenBank/DDBJ whole genome shotgun (WGS) entry which is preliminary data.</text>
</comment>
<name>A0AAV7HHU4_DENCH</name>
<evidence type="ECO:0000313" key="2">
    <source>
        <dbReference type="EMBL" id="KAH0468616.1"/>
    </source>
</evidence>